<evidence type="ECO:0000256" key="2">
    <source>
        <dbReference type="ARBA" id="ARBA00022723"/>
    </source>
</evidence>
<dbReference type="Gene3D" id="2.60.120.620">
    <property type="entry name" value="q2cbj1_9rhob like domain"/>
    <property type="match status" value="1"/>
</dbReference>
<evidence type="ECO:0000256" key="4">
    <source>
        <dbReference type="SAM" id="MobiDB-lite"/>
    </source>
</evidence>
<keyword evidence="2" id="KW-0479">Metal-binding</keyword>
<feature type="region of interest" description="Disordered" evidence="4">
    <location>
        <begin position="25"/>
        <end position="69"/>
    </location>
</feature>
<evidence type="ECO:0000256" key="3">
    <source>
        <dbReference type="ARBA" id="ARBA00023004"/>
    </source>
</evidence>
<protein>
    <submittedName>
        <fullName evidence="5">Uncharacterized protein</fullName>
    </submittedName>
</protein>
<dbReference type="AlphaFoldDB" id="A0AAD2CMM7"/>
<accession>A0AAD2CMM7</accession>
<feature type="compositionally biased region" description="Low complexity" evidence="4">
    <location>
        <begin position="43"/>
        <end position="54"/>
    </location>
</feature>
<proteinExistence type="predicted"/>
<dbReference type="EMBL" id="CAKOGP040000668">
    <property type="protein sequence ID" value="CAJ1937938.1"/>
    <property type="molecule type" value="Genomic_DNA"/>
</dbReference>
<comment type="cofactor">
    <cofactor evidence="1">
        <name>Fe cation</name>
        <dbReference type="ChEBI" id="CHEBI:24875"/>
    </cofactor>
</comment>
<dbReference type="PANTHER" id="PTHR20883:SF15">
    <property type="entry name" value="PHYTANOYL-COA DIOXYGENASE DOMAIN-CONTAINING PROTEIN 1"/>
    <property type="match status" value="1"/>
</dbReference>
<feature type="region of interest" description="Disordered" evidence="4">
    <location>
        <begin position="110"/>
        <end position="138"/>
    </location>
</feature>
<dbReference type="Proteomes" id="UP001295423">
    <property type="component" value="Unassembled WGS sequence"/>
</dbReference>
<dbReference type="GO" id="GO:0046872">
    <property type="term" value="F:metal ion binding"/>
    <property type="evidence" value="ECO:0007669"/>
    <property type="project" value="UniProtKB-KW"/>
</dbReference>
<dbReference type="SUPFAM" id="SSF51197">
    <property type="entry name" value="Clavaminate synthase-like"/>
    <property type="match status" value="1"/>
</dbReference>
<keyword evidence="6" id="KW-1185">Reference proteome</keyword>
<reference evidence="5" key="1">
    <citation type="submission" date="2023-08" db="EMBL/GenBank/DDBJ databases">
        <authorList>
            <person name="Audoor S."/>
            <person name="Bilcke G."/>
        </authorList>
    </citation>
    <scope>NUCLEOTIDE SEQUENCE</scope>
</reference>
<dbReference type="PANTHER" id="PTHR20883">
    <property type="entry name" value="PHYTANOYL-COA DIOXYGENASE DOMAIN CONTAINING 1"/>
    <property type="match status" value="1"/>
</dbReference>
<evidence type="ECO:0000313" key="6">
    <source>
        <dbReference type="Proteomes" id="UP001295423"/>
    </source>
</evidence>
<dbReference type="InterPro" id="IPR008775">
    <property type="entry name" value="Phytyl_CoA_dOase-like"/>
</dbReference>
<organism evidence="5 6">
    <name type="scientific">Cylindrotheca closterium</name>
    <dbReference type="NCBI Taxonomy" id="2856"/>
    <lineage>
        <taxon>Eukaryota</taxon>
        <taxon>Sar</taxon>
        <taxon>Stramenopiles</taxon>
        <taxon>Ochrophyta</taxon>
        <taxon>Bacillariophyta</taxon>
        <taxon>Bacillariophyceae</taxon>
        <taxon>Bacillariophycidae</taxon>
        <taxon>Bacillariales</taxon>
        <taxon>Bacillariaceae</taxon>
        <taxon>Cylindrotheca</taxon>
    </lineage>
</organism>
<gene>
    <name evidence="5" type="ORF">CYCCA115_LOCUS5893</name>
</gene>
<keyword evidence="3" id="KW-0408">Iron</keyword>
<sequence>MAISEDAPLSPEEAATCREKAREVLSRLDQTTDPKSSCWVRHNTNTANNTNTNIRNHDDDDGDDDDECKEKSKDAKYFDTHGFLVVPQFASEEIVRDLKEQMKSLVKEHWHPFDKNTNTNGDDDDDDDGPTKKNKKIETFGTDAKANEARGDYFLDSSNRVHYFAEQKANLLLDNQVVVVVDDATNINGDDDDDDGETLITERKISILNKAGHGMHNIPGAFQDYTLSDKMRNLVLDLGWKDPVVPQSMYIFKQAKIGGTVHSHQDSTFLYTTPRQTCLGLWLALDDATLENGCLWARPGSHKEPLRRQFIRNPEYFEQLVEANNKQVPKGKDDVPQLKFLQHDENPKVHWDGGLPTTSLLEEGFIPIEVKAGDLVTFCGTLDHLSLPNFSDLPRHTFQLHLVEGPKEGITWSPQNWLQYPEGAKFIQLVQDNDDGGDDENKPQQ</sequence>
<evidence type="ECO:0000313" key="5">
    <source>
        <dbReference type="EMBL" id="CAJ1937938.1"/>
    </source>
</evidence>
<name>A0AAD2CMM7_9STRA</name>
<dbReference type="Pfam" id="PF05721">
    <property type="entry name" value="PhyH"/>
    <property type="match status" value="1"/>
</dbReference>
<evidence type="ECO:0000256" key="1">
    <source>
        <dbReference type="ARBA" id="ARBA00001962"/>
    </source>
</evidence>
<comment type="caution">
    <text evidence="5">The sequence shown here is derived from an EMBL/GenBank/DDBJ whole genome shotgun (WGS) entry which is preliminary data.</text>
</comment>